<dbReference type="InterPro" id="IPR009028">
    <property type="entry name" value="Coatomer/calthrin_app_sub_C"/>
</dbReference>
<keyword evidence="18" id="KW-1185">Reference proteome</keyword>
<dbReference type="GO" id="GO:0005198">
    <property type="term" value="F:structural molecule activity"/>
    <property type="evidence" value="ECO:0007669"/>
    <property type="project" value="InterPro"/>
</dbReference>
<dbReference type="InterPro" id="IPR032154">
    <property type="entry name" value="Coatomer_g_Cpla"/>
</dbReference>
<evidence type="ECO:0000256" key="4">
    <source>
        <dbReference type="ARBA" id="ARBA00022448"/>
    </source>
</evidence>
<dbReference type="InterPro" id="IPR013041">
    <property type="entry name" value="Clathrin_app_Ig-like_sf"/>
</dbReference>
<dbReference type="Pfam" id="PF01602">
    <property type="entry name" value="Adaptin_N"/>
    <property type="match status" value="1"/>
</dbReference>
<dbReference type="InterPro" id="IPR017106">
    <property type="entry name" value="Coatomer_gsu"/>
</dbReference>
<dbReference type="FunFam" id="1.25.10.10:FF:000382">
    <property type="entry name" value="Coatomer subunit gamma"/>
    <property type="match status" value="1"/>
</dbReference>
<comment type="caution">
    <text evidence="17">The sequence shown here is derived from an EMBL/GenBank/DDBJ whole genome shotgun (WGS) entry which is preliminary data.</text>
</comment>
<feature type="domain" description="Clathrin/coatomer adaptor adaptin-like N-terminal" evidence="14">
    <location>
        <begin position="39"/>
        <end position="572"/>
    </location>
</feature>
<dbReference type="SUPFAM" id="SSF48371">
    <property type="entry name" value="ARM repeat"/>
    <property type="match status" value="1"/>
</dbReference>
<evidence type="ECO:0000259" key="16">
    <source>
        <dbReference type="Pfam" id="PF16381"/>
    </source>
</evidence>
<evidence type="ECO:0000256" key="9">
    <source>
        <dbReference type="ARBA" id="ARBA00023034"/>
    </source>
</evidence>
<dbReference type="FunFam" id="1.25.10.10:FF:000071">
    <property type="entry name" value="Coatomer subunit gamma"/>
    <property type="match status" value="1"/>
</dbReference>
<dbReference type="InterPro" id="IPR037067">
    <property type="entry name" value="Coatomer_gsu_app_sf"/>
</dbReference>
<keyword evidence="4 13" id="KW-0813">Transport</keyword>
<evidence type="ECO:0000313" key="17">
    <source>
        <dbReference type="EMBL" id="GMI11215.1"/>
    </source>
</evidence>
<comment type="subcellular location">
    <subcellularLocation>
        <location evidence="13">Cytoplasm</location>
    </subcellularLocation>
    <subcellularLocation>
        <location evidence="1 13">Golgi apparatus membrane</location>
        <topology evidence="1 13">Peripheral membrane protein</topology>
        <orientation evidence="1 13">Cytoplasmic side</orientation>
    </subcellularLocation>
    <subcellularLocation>
        <location evidence="13">Cytoplasmic vesicle</location>
        <location evidence="13">COPI-coated vesicle membrane</location>
        <topology evidence="13">Peripheral membrane protein</topology>
        <orientation evidence="13">Cytoplasmic side</orientation>
    </subcellularLocation>
</comment>
<dbReference type="Gene3D" id="2.60.40.1480">
    <property type="entry name" value="Coatomer, gamma subunit, appendage domain"/>
    <property type="match status" value="1"/>
</dbReference>
<dbReference type="Pfam" id="PF16381">
    <property type="entry name" value="Coatomer_g_Cpla"/>
    <property type="match status" value="1"/>
</dbReference>
<dbReference type="Proteomes" id="UP001165160">
    <property type="component" value="Unassembled WGS sequence"/>
</dbReference>
<keyword evidence="11 13" id="KW-0968">Cytoplasmic vesicle</keyword>
<comment type="function">
    <text evidence="12 13">The coatomer is a cytosolic protein complex that binds to dilysine motifs and reversibly associates with Golgi non-clathrin-coated vesicles, which further mediate biosynthetic protein transport from the ER, via the Golgi up to the trans Golgi network. Coatomer complex is required for budding from Golgi membranes, and is essential for the retrograde Golgi-to-ER transport of dilysine-tagged proteins.</text>
</comment>
<dbReference type="SUPFAM" id="SSF55711">
    <property type="entry name" value="Subdomain of clathrin and coatomer appendage domain"/>
    <property type="match status" value="1"/>
</dbReference>
<dbReference type="GO" id="GO:0030126">
    <property type="term" value="C:COPI vesicle coat"/>
    <property type="evidence" value="ECO:0007669"/>
    <property type="project" value="InterPro"/>
</dbReference>
<dbReference type="Gene3D" id="1.25.10.10">
    <property type="entry name" value="Leucine-rich Repeat Variant"/>
    <property type="match status" value="2"/>
</dbReference>
<dbReference type="GO" id="GO:0005793">
    <property type="term" value="C:endoplasmic reticulum-Golgi intermediate compartment"/>
    <property type="evidence" value="ECO:0007669"/>
    <property type="project" value="TreeGrafter"/>
</dbReference>
<keyword evidence="8 13" id="KW-0653">Protein transport</keyword>
<dbReference type="PIRSF" id="PIRSF037093">
    <property type="entry name" value="Coatomer_gamma_subunit"/>
    <property type="match status" value="1"/>
</dbReference>
<dbReference type="InterPro" id="IPR002553">
    <property type="entry name" value="Clathrin/coatomer_adapt-like_N"/>
</dbReference>
<evidence type="ECO:0000256" key="13">
    <source>
        <dbReference type="PIRNR" id="PIRNR037093"/>
    </source>
</evidence>
<dbReference type="GO" id="GO:0006888">
    <property type="term" value="P:endoplasmic reticulum to Golgi vesicle-mediated transport"/>
    <property type="evidence" value="ECO:0007669"/>
    <property type="project" value="TreeGrafter"/>
</dbReference>
<accession>A0A9W7FFI2</accession>
<dbReference type="GO" id="GO:0009306">
    <property type="term" value="P:protein secretion"/>
    <property type="evidence" value="ECO:0007669"/>
    <property type="project" value="TreeGrafter"/>
</dbReference>
<feature type="domain" description="Coatomer subunit gamma C-terminal" evidence="16">
    <location>
        <begin position="826"/>
        <end position="938"/>
    </location>
</feature>
<feature type="domain" description="Coatomer gamma subunit appendage Ig-like subdomain" evidence="15">
    <location>
        <begin position="680"/>
        <end position="823"/>
    </location>
</feature>
<dbReference type="InterPro" id="IPR013040">
    <property type="entry name" value="Coatomer_gsu_app_Ig-like_dom"/>
</dbReference>
<dbReference type="InterPro" id="IPR011989">
    <property type="entry name" value="ARM-like"/>
</dbReference>
<keyword evidence="7 13" id="KW-0931">ER-Golgi transport</keyword>
<keyword evidence="9 13" id="KW-0333">Golgi apparatus</keyword>
<dbReference type="AlphaFoldDB" id="A0A9W7FFI2"/>
<evidence type="ECO:0000313" key="18">
    <source>
        <dbReference type="Proteomes" id="UP001165160"/>
    </source>
</evidence>
<proteinExistence type="inferred from homology"/>
<evidence type="ECO:0000256" key="7">
    <source>
        <dbReference type="ARBA" id="ARBA00022892"/>
    </source>
</evidence>
<dbReference type="InterPro" id="IPR012295">
    <property type="entry name" value="TBP_dom_sf"/>
</dbReference>
<comment type="similarity">
    <text evidence="2 13">Belongs to the COPG family.</text>
</comment>
<dbReference type="InterPro" id="IPR016024">
    <property type="entry name" value="ARM-type_fold"/>
</dbReference>
<reference evidence="18" key="1">
    <citation type="journal article" date="2023" name="Commun. Biol.">
        <title>Genome analysis of Parmales, the sister group of diatoms, reveals the evolutionary specialization of diatoms from phago-mixotrophs to photoautotrophs.</title>
        <authorList>
            <person name="Ban H."/>
            <person name="Sato S."/>
            <person name="Yoshikawa S."/>
            <person name="Yamada K."/>
            <person name="Nakamura Y."/>
            <person name="Ichinomiya M."/>
            <person name="Sato N."/>
            <person name="Blanc-Mathieu R."/>
            <person name="Endo H."/>
            <person name="Kuwata A."/>
            <person name="Ogata H."/>
        </authorList>
    </citation>
    <scope>NUCLEOTIDE SEQUENCE [LARGE SCALE GENOMIC DNA]</scope>
    <source>
        <strain evidence="18">NIES 3699</strain>
    </source>
</reference>
<dbReference type="EMBL" id="BRXX01000426">
    <property type="protein sequence ID" value="GMI11215.1"/>
    <property type="molecule type" value="Genomic_DNA"/>
</dbReference>
<dbReference type="PANTHER" id="PTHR10261">
    <property type="entry name" value="COATOMER SUBUNIT GAMMA"/>
    <property type="match status" value="1"/>
</dbReference>
<dbReference type="GO" id="GO:0000139">
    <property type="term" value="C:Golgi membrane"/>
    <property type="evidence" value="ECO:0007669"/>
    <property type="project" value="UniProtKB-SubCell"/>
</dbReference>
<evidence type="ECO:0000256" key="8">
    <source>
        <dbReference type="ARBA" id="ARBA00022927"/>
    </source>
</evidence>
<dbReference type="PANTHER" id="PTHR10261:SF0">
    <property type="entry name" value="COATOMER SUBUNIT GAMMA-2"/>
    <property type="match status" value="1"/>
</dbReference>
<gene>
    <name evidence="17" type="ORF">TrVE_jg4523</name>
</gene>
<protein>
    <recommendedName>
        <fullName evidence="13">Coatomer subunit gamma</fullName>
    </recommendedName>
</protein>
<name>A0A9W7FFI2_9STRA</name>
<evidence type="ECO:0000256" key="5">
    <source>
        <dbReference type="ARBA" id="ARBA00022490"/>
    </source>
</evidence>
<dbReference type="GO" id="GO:0005783">
    <property type="term" value="C:endoplasmic reticulum"/>
    <property type="evidence" value="ECO:0007669"/>
    <property type="project" value="TreeGrafter"/>
</dbReference>
<evidence type="ECO:0000256" key="1">
    <source>
        <dbReference type="ARBA" id="ARBA00004255"/>
    </source>
</evidence>
<keyword evidence="10 13" id="KW-0472">Membrane</keyword>
<evidence type="ECO:0000256" key="12">
    <source>
        <dbReference type="ARBA" id="ARBA00025536"/>
    </source>
</evidence>
<keyword evidence="6" id="KW-0677">Repeat</keyword>
<dbReference type="FunFam" id="2.60.40.1480:FF:000001">
    <property type="entry name" value="Coatomer subunit gamma"/>
    <property type="match status" value="1"/>
</dbReference>
<evidence type="ECO:0000256" key="6">
    <source>
        <dbReference type="ARBA" id="ARBA00022737"/>
    </source>
</evidence>
<dbReference type="SUPFAM" id="SSF49348">
    <property type="entry name" value="Clathrin adaptor appendage domain"/>
    <property type="match status" value="1"/>
</dbReference>
<dbReference type="GO" id="GO:0006891">
    <property type="term" value="P:intra-Golgi vesicle-mediated transport"/>
    <property type="evidence" value="ECO:0007669"/>
    <property type="project" value="TreeGrafter"/>
</dbReference>
<comment type="subunit">
    <text evidence="3">Oligomeric complex that consists of at least the alpha, beta, beta', gamma, delta, epsilon and zeta subunits.</text>
</comment>
<dbReference type="FunFam" id="3.30.310.10:FF:000011">
    <property type="entry name" value="Coatomer subunit gamma"/>
    <property type="match status" value="1"/>
</dbReference>
<evidence type="ECO:0000256" key="10">
    <source>
        <dbReference type="ARBA" id="ARBA00023136"/>
    </source>
</evidence>
<dbReference type="Pfam" id="PF08752">
    <property type="entry name" value="COP-gamma_platf"/>
    <property type="match status" value="1"/>
</dbReference>
<dbReference type="GO" id="GO:0006886">
    <property type="term" value="P:intracellular protein transport"/>
    <property type="evidence" value="ECO:0007669"/>
    <property type="project" value="InterPro"/>
</dbReference>
<dbReference type="Gene3D" id="3.30.310.10">
    <property type="entry name" value="TATA-Binding Protein"/>
    <property type="match status" value="1"/>
</dbReference>
<sequence>MSQSEEPLTTAGLMREITVLKEKFKGEDEETYSPYADLEKATVLQECRIFHDSKAVRESPRKCCTTITKLLYIVAQGESLTSAELIDVFFGVTKLFQSKDASLRRMVYLFIKEVAESCDRGDVIIVTQSLTKDMNSDTDLYRSNAIRVLARIVDAGMLGAIERYIKQAIVDRHPLVSSSALISASHFFESSPESANIVRRWLNEAQTALQSPHEMVQYHALSLLYQIKKHDRLGVSKLVTQLSKNGSLKSPLATISLIRYTSKLMHDEARENSGVSDGSSELARAGYSFLEGSLRHRNEMVIYEAARAICNLPGVEPQDLAPGVTVLQLFLSSPRPTVRYAAMKTLSEVAMLAPMAVVKCNEDIEVLISDTNRSIATLAITTLLKTGSESSVDRLMKQISSFMNDIQDEFKIIIVKAVKDLVMKYPGKQRILIGFLSNILREEGGFEFKKSIVNAIMFLMDAIPETKENGLIQLCEFIEDSDFTALSTIILHMIGNLGPDTPNPARYIRFIYNRVILENSQVRAAAVTALAKFGAKVPSLRESILTLLQRSLADEDDEVRDRSNIAVDVLKRAIAENDYSALDENGDPAPDVPTSSDSAAFLLLEPLPMSFSQLERSLKQYSNAPGALESAEPLSFNTLPVVEEVVEVAPVQDSNGSSNIMGASSPLASSAAAPPAADPAADIYAIPELAHLGRVFRSSPPVEQTESETEYVVKCIKHIFNEHVVLQFKVQNTVDSQRLDNVTMALEGESEILTVSGEIACESIPYGETGSCFTVLDRDVSVGIAPSAFTCELHFTAVGVDPMSGEEEGDSYEEEYAVEDLEIATSDFIAKVNLGNFRNSWEQMGNECEVLEKFALSFKSTEEAVENVINYFGMSACDGTATVKNPSKPHMLHLSGVFVGSKPVMVRAQVGKTADGVVLKVAVRSEDADVSRQVADCIR</sequence>
<evidence type="ECO:0000256" key="11">
    <source>
        <dbReference type="ARBA" id="ARBA00023329"/>
    </source>
</evidence>
<evidence type="ECO:0000259" key="15">
    <source>
        <dbReference type="Pfam" id="PF08752"/>
    </source>
</evidence>
<organism evidence="17 18">
    <name type="scientific">Triparma verrucosa</name>
    <dbReference type="NCBI Taxonomy" id="1606542"/>
    <lineage>
        <taxon>Eukaryota</taxon>
        <taxon>Sar</taxon>
        <taxon>Stramenopiles</taxon>
        <taxon>Ochrophyta</taxon>
        <taxon>Bolidophyceae</taxon>
        <taxon>Parmales</taxon>
        <taxon>Triparmaceae</taxon>
        <taxon>Triparma</taxon>
    </lineage>
</organism>
<evidence type="ECO:0000256" key="3">
    <source>
        <dbReference type="ARBA" id="ARBA00011775"/>
    </source>
</evidence>
<evidence type="ECO:0000259" key="14">
    <source>
        <dbReference type="Pfam" id="PF01602"/>
    </source>
</evidence>
<keyword evidence="5 13" id="KW-0963">Cytoplasm</keyword>
<evidence type="ECO:0000256" key="2">
    <source>
        <dbReference type="ARBA" id="ARBA00010720"/>
    </source>
</evidence>